<dbReference type="EMBL" id="JAQIZT010000014">
    <property type="protein sequence ID" value="KAJ6972755.1"/>
    <property type="molecule type" value="Genomic_DNA"/>
</dbReference>
<sequence>MDDCNMMGAVVDRKYSFFLAGRSKRQAPQSGLLIRRAEFMISRR</sequence>
<protein>
    <submittedName>
        <fullName evidence="1">Uncharacterized protein</fullName>
    </submittedName>
</protein>
<evidence type="ECO:0000313" key="1">
    <source>
        <dbReference type="EMBL" id="KAJ6972755.1"/>
    </source>
</evidence>
<name>A0AAD6Q005_9ROSI</name>
<keyword evidence="2" id="KW-1185">Reference proteome</keyword>
<evidence type="ECO:0000313" key="2">
    <source>
        <dbReference type="Proteomes" id="UP001164929"/>
    </source>
</evidence>
<comment type="caution">
    <text evidence="1">The sequence shown here is derived from an EMBL/GenBank/DDBJ whole genome shotgun (WGS) entry which is preliminary data.</text>
</comment>
<reference evidence="1" key="1">
    <citation type="journal article" date="2023" name="Mol. Ecol. Resour.">
        <title>Chromosome-level genome assembly of a triploid poplar Populus alba 'Berolinensis'.</title>
        <authorList>
            <person name="Chen S."/>
            <person name="Yu Y."/>
            <person name="Wang X."/>
            <person name="Wang S."/>
            <person name="Zhang T."/>
            <person name="Zhou Y."/>
            <person name="He R."/>
            <person name="Meng N."/>
            <person name="Wang Y."/>
            <person name="Liu W."/>
            <person name="Liu Z."/>
            <person name="Liu J."/>
            <person name="Guo Q."/>
            <person name="Huang H."/>
            <person name="Sederoff R.R."/>
            <person name="Wang G."/>
            <person name="Qu G."/>
            <person name="Chen S."/>
        </authorList>
    </citation>
    <scope>NUCLEOTIDE SEQUENCE</scope>
    <source>
        <strain evidence="1">SC-2020</strain>
    </source>
</reference>
<accession>A0AAD6Q005</accession>
<gene>
    <name evidence="1" type="ORF">NC653_033152</name>
</gene>
<proteinExistence type="predicted"/>
<organism evidence="1 2">
    <name type="scientific">Populus alba x Populus x berolinensis</name>
    <dbReference type="NCBI Taxonomy" id="444605"/>
    <lineage>
        <taxon>Eukaryota</taxon>
        <taxon>Viridiplantae</taxon>
        <taxon>Streptophyta</taxon>
        <taxon>Embryophyta</taxon>
        <taxon>Tracheophyta</taxon>
        <taxon>Spermatophyta</taxon>
        <taxon>Magnoliopsida</taxon>
        <taxon>eudicotyledons</taxon>
        <taxon>Gunneridae</taxon>
        <taxon>Pentapetalae</taxon>
        <taxon>rosids</taxon>
        <taxon>fabids</taxon>
        <taxon>Malpighiales</taxon>
        <taxon>Salicaceae</taxon>
        <taxon>Saliceae</taxon>
        <taxon>Populus</taxon>
    </lineage>
</organism>
<dbReference type="Proteomes" id="UP001164929">
    <property type="component" value="Chromosome 14"/>
</dbReference>
<dbReference type="AlphaFoldDB" id="A0AAD6Q005"/>